<dbReference type="EMBL" id="PYBJ01000003">
    <property type="protein sequence ID" value="PSM43966.1"/>
    <property type="molecule type" value="Genomic_DNA"/>
</dbReference>
<comment type="caution">
    <text evidence="2">The sequence shown here is derived from an EMBL/GenBank/DDBJ whole genome shotgun (WGS) entry which is preliminary data.</text>
</comment>
<organism evidence="2 3">
    <name type="scientific">Streptomyces dioscori</name>
    <dbReference type="NCBI Taxonomy" id="2109333"/>
    <lineage>
        <taxon>Bacteria</taxon>
        <taxon>Bacillati</taxon>
        <taxon>Actinomycetota</taxon>
        <taxon>Actinomycetes</taxon>
        <taxon>Kitasatosporales</taxon>
        <taxon>Streptomycetaceae</taxon>
        <taxon>Streptomyces</taxon>
        <taxon>Streptomyces aurantiacus group</taxon>
    </lineage>
</organism>
<keyword evidence="1" id="KW-0472">Membrane</keyword>
<evidence type="ECO:0000313" key="2">
    <source>
        <dbReference type="EMBL" id="PSM43966.1"/>
    </source>
</evidence>
<dbReference type="RefSeq" id="WP_107015480.1">
    <property type="nucleotide sequence ID" value="NZ_KZ679039.1"/>
</dbReference>
<gene>
    <name evidence="2" type="ORF">C6Y14_06200</name>
</gene>
<sequence>MAEYFTVKIRRMGVSLGTVNASGAIALIAAGVVHDGSSIAGVVVVSVAALGRDAVIAWAPRLRDSGNGNPPGIPGMPAL</sequence>
<name>A0A2P8QCK7_9ACTN</name>
<evidence type="ECO:0000313" key="3">
    <source>
        <dbReference type="Proteomes" id="UP000240429"/>
    </source>
</evidence>
<proteinExistence type="predicted"/>
<keyword evidence="3" id="KW-1185">Reference proteome</keyword>
<keyword evidence="1" id="KW-0812">Transmembrane</keyword>
<accession>A0A2P8QCK7</accession>
<protein>
    <submittedName>
        <fullName evidence="2">Uncharacterized protein</fullName>
    </submittedName>
</protein>
<reference evidence="2 3" key="1">
    <citation type="submission" date="2018-03" db="EMBL/GenBank/DDBJ databases">
        <title>Streptomyces dioscori sp. nov., a novel endophytic actinobacterium isolated from bulbil of Dioscorea bulbifera L.</title>
        <authorList>
            <person name="Zhikuan W."/>
        </authorList>
    </citation>
    <scope>NUCLEOTIDE SEQUENCE [LARGE SCALE GENOMIC DNA]</scope>
    <source>
        <strain evidence="2 3">A217</strain>
    </source>
</reference>
<feature type="transmembrane region" description="Helical" evidence="1">
    <location>
        <begin position="12"/>
        <end position="33"/>
    </location>
</feature>
<evidence type="ECO:0000256" key="1">
    <source>
        <dbReference type="SAM" id="Phobius"/>
    </source>
</evidence>
<dbReference type="AlphaFoldDB" id="A0A2P8QCK7"/>
<keyword evidence="1" id="KW-1133">Transmembrane helix</keyword>
<dbReference type="Proteomes" id="UP000240429">
    <property type="component" value="Unassembled WGS sequence"/>
</dbReference>